<feature type="region of interest" description="Disordered" evidence="1">
    <location>
        <begin position="49"/>
        <end position="83"/>
    </location>
</feature>
<evidence type="ECO:0000256" key="1">
    <source>
        <dbReference type="SAM" id="MobiDB-lite"/>
    </source>
</evidence>
<protein>
    <submittedName>
        <fullName evidence="2">Uncharacterized protein</fullName>
    </submittedName>
</protein>
<dbReference type="Proteomes" id="UP001497516">
    <property type="component" value="Chromosome 9"/>
</dbReference>
<keyword evidence="3" id="KW-1185">Reference proteome</keyword>
<dbReference type="AlphaFoldDB" id="A0AAV2GHX9"/>
<gene>
    <name evidence="2" type="ORF">LTRI10_LOCUS49688</name>
</gene>
<accession>A0AAV2GHX9</accession>
<evidence type="ECO:0000313" key="2">
    <source>
        <dbReference type="EMBL" id="CAL1410254.1"/>
    </source>
</evidence>
<organism evidence="2 3">
    <name type="scientific">Linum trigynum</name>
    <dbReference type="NCBI Taxonomy" id="586398"/>
    <lineage>
        <taxon>Eukaryota</taxon>
        <taxon>Viridiplantae</taxon>
        <taxon>Streptophyta</taxon>
        <taxon>Embryophyta</taxon>
        <taxon>Tracheophyta</taxon>
        <taxon>Spermatophyta</taxon>
        <taxon>Magnoliopsida</taxon>
        <taxon>eudicotyledons</taxon>
        <taxon>Gunneridae</taxon>
        <taxon>Pentapetalae</taxon>
        <taxon>rosids</taxon>
        <taxon>fabids</taxon>
        <taxon>Malpighiales</taxon>
        <taxon>Linaceae</taxon>
        <taxon>Linum</taxon>
    </lineage>
</organism>
<reference evidence="2 3" key="1">
    <citation type="submission" date="2024-04" db="EMBL/GenBank/DDBJ databases">
        <authorList>
            <person name="Fracassetti M."/>
        </authorList>
    </citation>
    <scope>NUCLEOTIDE SEQUENCE [LARGE SCALE GENOMIC DNA]</scope>
</reference>
<feature type="region of interest" description="Disordered" evidence="1">
    <location>
        <begin position="1"/>
        <end position="30"/>
    </location>
</feature>
<evidence type="ECO:0000313" key="3">
    <source>
        <dbReference type="Proteomes" id="UP001497516"/>
    </source>
</evidence>
<dbReference type="EMBL" id="OZ034822">
    <property type="protein sequence ID" value="CAL1410254.1"/>
    <property type="molecule type" value="Genomic_DNA"/>
</dbReference>
<proteinExistence type="predicted"/>
<feature type="compositionally biased region" description="Basic and acidic residues" evidence="1">
    <location>
        <begin position="1"/>
        <end position="16"/>
    </location>
</feature>
<sequence>MTSSSSEEKLCYEIRSRTRGRGPATDTQVTQGRVGQVVAAFEAGMVLHAGGKGSGATVQMGHGARENSESPPQSEKGDDLEAE</sequence>
<name>A0AAV2GHX9_9ROSI</name>